<dbReference type="RefSeq" id="XP_001445916.1">
    <property type="nucleotide sequence ID" value="XM_001445879.1"/>
</dbReference>
<accession>A0D652</accession>
<name>A0D652_PARTE</name>
<organism evidence="1 2">
    <name type="scientific">Paramecium tetraurelia</name>
    <dbReference type="NCBI Taxonomy" id="5888"/>
    <lineage>
        <taxon>Eukaryota</taxon>
        <taxon>Sar</taxon>
        <taxon>Alveolata</taxon>
        <taxon>Ciliophora</taxon>
        <taxon>Intramacronucleata</taxon>
        <taxon>Oligohymenophorea</taxon>
        <taxon>Peniculida</taxon>
        <taxon>Parameciidae</taxon>
        <taxon>Paramecium</taxon>
    </lineage>
</organism>
<keyword evidence="2" id="KW-1185">Reference proteome</keyword>
<evidence type="ECO:0000313" key="1">
    <source>
        <dbReference type="EMBL" id="CAK78519.1"/>
    </source>
</evidence>
<dbReference type="InParanoid" id="A0D652"/>
<dbReference type="GeneID" id="5031700"/>
<sequence>MNNAKIVQQRHYREKLFKLTFNTSVINKDLSTLDQHLQKNYYYGQQTWKLSYVIRNYNNKVKFGNGKDQALKDPKKILVYKLFSLLVLVSPFRKTLYYRITLNQFTHYKLQKRFKKGLEMDVNDIN</sequence>
<dbReference type="Proteomes" id="UP000000600">
    <property type="component" value="Unassembled WGS sequence"/>
</dbReference>
<evidence type="ECO:0000313" key="2">
    <source>
        <dbReference type="Proteomes" id="UP000000600"/>
    </source>
</evidence>
<dbReference type="EMBL" id="CT868307">
    <property type="protein sequence ID" value="CAK78519.1"/>
    <property type="molecule type" value="Genomic_DNA"/>
</dbReference>
<reference evidence="1 2" key="1">
    <citation type="journal article" date="2006" name="Nature">
        <title>Global trends of whole-genome duplications revealed by the ciliate Paramecium tetraurelia.</title>
        <authorList>
            <consortium name="Genoscope"/>
            <person name="Aury J.-M."/>
            <person name="Jaillon O."/>
            <person name="Duret L."/>
            <person name="Noel B."/>
            <person name="Jubin C."/>
            <person name="Porcel B.M."/>
            <person name="Segurens B."/>
            <person name="Daubin V."/>
            <person name="Anthouard V."/>
            <person name="Aiach N."/>
            <person name="Arnaiz O."/>
            <person name="Billaut A."/>
            <person name="Beisson J."/>
            <person name="Blanc I."/>
            <person name="Bouhouche K."/>
            <person name="Camara F."/>
            <person name="Duharcourt S."/>
            <person name="Guigo R."/>
            <person name="Gogendeau D."/>
            <person name="Katinka M."/>
            <person name="Keller A.-M."/>
            <person name="Kissmehl R."/>
            <person name="Klotz C."/>
            <person name="Koll F."/>
            <person name="Le Moue A."/>
            <person name="Lepere C."/>
            <person name="Malinsky S."/>
            <person name="Nowacki M."/>
            <person name="Nowak J.K."/>
            <person name="Plattner H."/>
            <person name="Poulain J."/>
            <person name="Ruiz F."/>
            <person name="Serrano V."/>
            <person name="Zagulski M."/>
            <person name="Dessen P."/>
            <person name="Betermier M."/>
            <person name="Weissenbach J."/>
            <person name="Scarpelli C."/>
            <person name="Schachter V."/>
            <person name="Sperling L."/>
            <person name="Meyer E."/>
            <person name="Cohen J."/>
            <person name="Wincker P."/>
        </authorList>
    </citation>
    <scope>NUCLEOTIDE SEQUENCE [LARGE SCALE GENOMIC DNA]</scope>
    <source>
        <strain evidence="1 2">Stock d4-2</strain>
    </source>
</reference>
<dbReference type="KEGG" id="ptm:GSPATT00013949001"/>
<protein>
    <submittedName>
        <fullName evidence="1">Uncharacterized protein</fullName>
    </submittedName>
</protein>
<dbReference type="AlphaFoldDB" id="A0D652"/>
<dbReference type="HOGENOM" id="CLU_1985906_0_0_1"/>
<gene>
    <name evidence="1" type="ORF">GSPATT00013949001</name>
</gene>
<proteinExistence type="predicted"/>